<evidence type="ECO:0000313" key="3">
    <source>
        <dbReference type="Proteomes" id="UP000031057"/>
    </source>
</evidence>
<dbReference type="PANTHER" id="PTHR12110:SF41">
    <property type="entry name" value="INOSOSE DEHYDRATASE"/>
    <property type="match status" value="1"/>
</dbReference>
<accession>A0A0B1ZPI4</accession>
<dbReference type="Pfam" id="PF01261">
    <property type="entry name" value="AP_endonuc_2"/>
    <property type="match status" value="1"/>
</dbReference>
<dbReference type="EMBL" id="JTDI01000002">
    <property type="protein sequence ID" value="KHK92506.1"/>
    <property type="molecule type" value="Genomic_DNA"/>
</dbReference>
<dbReference type="OrthoDB" id="9787068at2"/>
<dbReference type="AlphaFoldDB" id="A0A0B1ZPI4"/>
<dbReference type="SUPFAM" id="SSF51658">
    <property type="entry name" value="Xylose isomerase-like"/>
    <property type="match status" value="1"/>
</dbReference>
<keyword evidence="3" id="KW-1185">Reference proteome</keyword>
<sequence length="269" mass="28197">MHPRVCLHQVAFMAEPTAAFVAFCRDIEVGHCTLVTPKLGQPGELEAARSALAETGVKAGCINHPFAMRPDLERDSGDATAGLLQAIDMAADLGAPSIYLVTGGRGGLSWEAAAARFADLIAPCREAAQKKGVALLVENASALNVDIHIAHTLPDTTRLARVAGIGVCIDIQPCWMEAGLRENIAAAMPLTGLVQVSDYVLGDRTAPNRAVPGDGAVPLERIIGDILELGYGGLFDLELVGPRIEEEGARAASERAADYLSNLLTKLGA</sequence>
<feature type="domain" description="Xylose isomerase-like TIM barrel" evidence="1">
    <location>
        <begin position="43"/>
        <end position="254"/>
    </location>
</feature>
<dbReference type="InterPro" id="IPR036237">
    <property type="entry name" value="Xyl_isomerase-like_sf"/>
</dbReference>
<dbReference type="Proteomes" id="UP000031057">
    <property type="component" value="Unassembled WGS sequence"/>
</dbReference>
<dbReference type="InterPro" id="IPR050312">
    <property type="entry name" value="IolE/XylAMocC-like"/>
</dbReference>
<dbReference type="Gene3D" id="3.20.20.150">
    <property type="entry name" value="Divalent-metal-dependent TIM barrel enzymes"/>
    <property type="match status" value="1"/>
</dbReference>
<evidence type="ECO:0000313" key="2">
    <source>
        <dbReference type="EMBL" id="KHK92506.1"/>
    </source>
</evidence>
<evidence type="ECO:0000259" key="1">
    <source>
        <dbReference type="Pfam" id="PF01261"/>
    </source>
</evidence>
<gene>
    <name evidence="2" type="ORF">LK12_06880</name>
</gene>
<protein>
    <submittedName>
        <fullName evidence="2">Sugar phosphate isomerase</fullName>
    </submittedName>
</protein>
<name>A0A0B1ZPI4_9SPHN</name>
<dbReference type="InterPro" id="IPR013022">
    <property type="entry name" value="Xyl_isomerase-like_TIM-brl"/>
</dbReference>
<reference evidence="2 3" key="1">
    <citation type="submission" date="2014-10" db="EMBL/GenBank/DDBJ databases">
        <title>Genome sequence of Novosphingobium malaysiense MUSC 273(T).</title>
        <authorList>
            <person name="Lee L.-H."/>
        </authorList>
    </citation>
    <scope>NUCLEOTIDE SEQUENCE [LARGE SCALE GENOMIC DNA]</scope>
    <source>
        <strain evidence="2 3">MUSC 273</strain>
    </source>
</reference>
<dbReference type="GO" id="GO:0016853">
    <property type="term" value="F:isomerase activity"/>
    <property type="evidence" value="ECO:0007669"/>
    <property type="project" value="UniProtKB-KW"/>
</dbReference>
<dbReference type="PANTHER" id="PTHR12110">
    <property type="entry name" value="HYDROXYPYRUVATE ISOMERASE"/>
    <property type="match status" value="1"/>
</dbReference>
<comment type="caution">
    <text evidence="2">The sequence shown here is derived from an EMBL/GenBank/DDBJ whole genome shotgun (WGS) entry which is preliminary data.</text>
</comment>
<keyword evidence="2" id="KW-0413">Isomerase</keyword>
<organism evidence="2 3">
    <name type="scientific">Novosphingobium malaysiense</name>
    <dbReference type="NCBI Taxonomy" id="1348853"/>
    <lineage>
        <taxon>Bacteria</taxon>
        <taxon>Pseudomonadati</taxon>
        <taxon>Pseudomonadota</taxon>
        <taxon>Alphaproteobacteria</taxon>
        <taxon>Sphingomonadales</taxon>
        <taxon>Sphingomonadaceae</taxon>
        <taxon>Novosphingobium</taxon>
    </lineage>
</organism>
<dbReference type="STRING" id="1348853.LK12_06880"/>
<proteinExistence type="predicted"/>